<dbReference type="GeneID" id="17318018"/>
<organism evidence="6 7">
    <name type="scientific">Chondrus crispus</name>
    <name type="common">Carrageen Irish moss</name>
    <name type="synonym">Polymorpha crispa</name>
    <dbReference type="NCBI Taxonomy" id="2769"/>
    <lineage>
        <taxon>Eukaryota</taxon>
        <taxon>Rhodophyta</taxon>
        <taxon>Florideophyceae</taxon>
        <taxon>Rhodymeniophycidae</taxon>
        <taxon>Gigartinales</taxon>
        <taxon>Gigartinaceae</taxon>
        <taxon>Chondrus</taxon>
    </lineage>
</organism>
<dbReference type="OMA" id="HNWINIS"/>
<dbReference type="Proteomes" id="UP000012073">
    <property type="component" value="Unassembled WGS sequence"/>
</dbReference>
<evidence type="ECO:0000256" key="1">
    <source>
        <dbReference type="ARBA" id="ARBA00004141"/>
    </source>
</evidence>
<feature type="transmembrane region" description="Helical" evidence="5">
    <location>
        <begin position="64"/>
        <end position="86"/>
    </location>
</feature>
<dbReference type="PANTHER" id="PTHR11132">
    <property type="entry name" value="SOLUTE CARRIER FAMILY 35"/>
    <property type="match status" value="1"/>
</dbReference>
<evidence type="ECO:0000256" key="5">
    <source>
        <dbReference type="SAM" id="Phobius"/>
    </source>
</evidence>
<feature type="transmembrane region" description="Helical" evidence="5">
    <location>
        <begin position="212"/>
        <end position="230"/>
    </location>
</feature>
<gene>
    <name evidence="6" type="ORF">CHC_T00006957001</name>
</gene>
<feature type="transmembrane region" description="Helical" evidence="5">
    <location>
        <begin position="180"/>
        <end position="200"/>
    </location>
</feature>
<feature type="transmembrane region" description="Helical" evidence="5">
    <location>
        <begin position="29"/>
        <end position="52"/>
    </location>
</feature>
<evidence type="ECO:0008006" key="8">
    <source>
        <dbReference type="Google" id="ProtNLM"/>
    </source>
</evidence>
<name>R7QNE5_CHOCR</name>
<feature type="transmembrane region" description="Helical" evidence="5">
    <location>
        <begin position="250"/>
        <end position="270"/>
    </location>
</feature>
<keyword evidence="7" id="KW-1185">Reference proteome</keyword>
<keyword evidence="4 5" id="KW-0472">Membrane</keyword>
<dbReference type="OrthoDB" id="417037at2759"/>
<evidence type="ECO:0000313" key="6">
    <source>
        <dbReference type="EMBL" id="CDF40007.1"/>
    </source>
</evidence>
<dbReference type="RefSeq" id="XP_005710301.1">
    <property type="nucleotide sequence ID" value="XM_005710244.1"/>
</dbReference>
<evidence type="ECO:0000256" key="4">
    <source>
        <dbReference type="ARBA" id="ARBA00023136"/>
    </source>
</evidence>
<dbReference type="KEGG" id="ccp:CHC_T00006957001"/>
<evidence type="ECO:0000256" key="3">
    <source>
        <dbReference type="ARBA" id="ARBA00022989"/>
    </source>
</evidence>
<dbReference type="GO" id="GO:0016020">
    <property type="term" value="C:membrane"/>
    <property type="evidence" value="ECO:0007669"/>
    <property type="project" value="UniProtKB-SubCell"/>
</dbReference>
<reference evidence="7" key="1">
    <citation type="journal article" date="2013" name="Proc. Natl. Acad. Sci. U.S.A.">
        <title>Genome structure and metabolic features in the red seaweed Chondrus crispus shed light on evolution of the Archaeplastida.</title>
        <authorList>
            <person name="Collen J."/>
            <person name="Porcel B."/>
            <person name="Carre W."/>
            <person name="Ball S.G."/>
            <person name="Chaparro C."/>
            <person name="Tonon T."/>
            <person name="Barbeyron T."/>
            <person name="Michel G."/>
            <person name="Noel B."/>
            <person name="Valentin K."/>
            <person name="Elias M."/>
            <person name="Artiguenave F."/>
            <person name="Arun A."/>
            <person name="Aury J.M."/>
            <person name="Barbosa-Neto J.F."/>
            <person name="Bothwell J.H."/>
            <person name="Bouget F.Y."/>
            <person name="Brillet L."/>
            <person name="Cabello-Hurtado F."/>
            <person name="Capella-Gutierrez S."/>
            <person name="Charrier B."/>
            <person name="Cladiere L."/>
            <person name="Cock J.M."/>
            <person name="Coelho S.M."/>
            <person name="Colleoni C."/>
            <person name="Czjzek M."/>
            <person name="Da Silva C."/>
            <person name="Delage L."/>
            <person name="Denoeud F."/>
            <person name="Deschamps P."/>
            <person name="Dittami S.M."/>
            <person name="Gabaldon T."/>
            <person name="Gachon C.M."/>
            <person name="Groisillier A."/>
            <person name="Herve C."/>
            <person name="Jabbari K."/>
            <person name="Katinka M."/>
            <person name="Kloareg B."/>
            <person name="Kowalczyk N."/>
            <person name="Labadie K."/>
            <person name="Leblanc C."/>
            <person name="Lopez P.J."/>
            <person name="McLachlan D.H."/>
            <person name="Meslet-Cladiere L."/>
            <person name="Moustafa A."/>
            <person name="Nehr Z."/>
            <person name="Nyvall Collen P."/>
            <person name="Panaud O."/>
            <person name="Partensky F."/>
            <person name="Poulain J."/>
            <person name="Rensing S.A."/>
            <person name="Rousvoal S."/>
            <person name="Samson G."/>
            <person name="Symeonidi A."/>
            <person name="Weissenbach J."/>
            <person name="Zambounis A."/>
            <person name="Wincker P."/>
            <person name="Boyen C."/>
        </authorList>
    </citation>
    <scope>NUCLEOTIDE SEQUENCE [LARGE SCALE GENOMIC DNA]</scope>
    <source>
        <strain evidence="7">cv. Stackhouse</strain>
    </source>
</reference>
<evidence type="ECO:0000313" key="7">
    <source>
        <dbReference type="Proteomes" id="UP000012073"/>
    </source>
</evidence>
<proteinExistence type="predicted"/>
<comment type="subcellular location">
    <subcellularLocation>
        <location evidence="1">Membrane</location>
        <topology evidence="1">Multi-pass membrane protein</topology>
    </subcellularLocation>
</comment>
<dbReference type="AlphaFoldDB" id="R7QNE5"/>
<feature type="transmembrane region" description="Helical" evidence="5">
    <location>
        <begin position="150"/>
        <end position="168"/>
    </location>
</feature>
<feature type="transmembrane region" description="Helical" evidence="5">
    <location>
        <begin position="303"/>
        <end position="322"/>
    </location>
</feature>
<keyword evidence="2 5" id="KW-0812">Transmembrane</keyword>
<sequence>MEIHAIYSPATPPLPRRSIFQASLRNLDIAWDTAGILACLWWATQSVALVLANKAVFSQPLFDFPWLIITIQCVVVVFAFSLVAIVRREQPAINLSQVSNMLVPSILFLLYHYSNARSLRFISLPAFTVVKSLAPLGVTTVERIAFGNSIPTGVYAAMALSLLANVFTFDSASAISETSLLGYAWSLFNVTTHIFYVLALRYCSGSYKATDKAFVANLLSIPIAFLFSIANQEVTTFSHEITLLPSVVRLPLILSFALSAGCLVSVLSAFEAASSDALRYLAQTNKIAIVLLGAAIFRTKFTPHAWFGVFLAVFSGFCFVYTKSHNSSLGIPRPIVSSPTLELLLPTEDCPVEENVSVSRKVTASQKFNDTEI</sequence>
<dbReference type="EMBL" id="HG002103">
    <property type="protein sequence ID" value="CDF40007.1"/>
    <property type="molecule type" value="Genomic_DNA"/>
</dbReference>
<dbReference type="InterPro" id="IPR050186">
    <property type="entry name" value="TPT_transporter"/>
</dbReference>
<feature type="transmembrane region" description="Helical" evidence="5">
    <location>
        <begin position="277"/>
        <end position="297"/>
    </location>
</feature>
<dbReference type="Gramene" id="CDF40007">
    <property type="protein sequence ID" value="CDF40007"/>
    <property type="gene ID" value="CHC_T00006957001"/>
</dbReference>
<protein>
    <recommendedName>
        <fullName evidence="8">Sugar phosphate transporter domain-containing protein</fullName>
    </recommendedName>
</protein>
<evidence type="ECO:0000256" key="2">
    <source>
        <dbReference type="ARBA" id="ARBA00022692"/>
    </source>
</evidence>
<dbReference type="PhylomeDB" id="R7QNE5"/>
<keyword evidence="3 5" id="KW-1133">Transmembrane helix</keyword>
<accession>R7QNE5</accession>